<evidence type="ECO:0000259" key="1">
    <source>
        <dbReference type="PROSITE" id="PS51704"/>
    </source>
</evidence>
<evidence type="ECO:0000313" key="2">
    <source>
        <dbReference type="EMBL" id="KHD97665.1"/>
    </source>
</evidence>
<feature type="domain" description="GP-PDE" evidence="1">
    <location>
        <begin position="11"/>
        <end position="263"/>
    </location>
</feature>
<reference evidence="2 3" key="1">
    <citation type="journal article" date="2003" name="Int. J. Syst. Evol. Microbiol.">
        <title>Kocuria polaris sp. nov., an orange-pigmented psychrophilic bacterium isolated from an Antarctic cyanobacterial mat sample.</title>
        <authorList>
            <person name="Reddy G.S."/>
            <person name="Prakash J.S."/>
            <person name="Prabahar V."/>
            <person name="Matsumoto G.I."/>
            <person name="Stackebrandt E."/>
            <person name="Shivaji S."/>
        </authorList>
    </citation>
    <scope>NUCLEOTIDE SEQUENCE [LARGE SCALE GENOMIC DNA]</scope>
    <source>
        <strain evidence="2 3">CMS 76or</strain>
    </source>
</reference>
<dbReference type="Gene3D" id="3.20.20.190">
    <property type="entry name" value="Phosphatidylinositol (PI) phosphodiesterase"/>
    <property type="match status" value="1"/>
</dbReference>
<gene>
    <name evidence="2" type="ORF">GY22_08095</name>
</gene>
<dbReference type="Proteomes" id="UP000030466">
    <property type="component" value="Unassembled WGS sequence"/>
</dbReference>
<keyword evidence="3" id="KW-1185">Reference proteome</keyword>
<dbReference type="GO" id="GO:0006629">
    <property type="term" value="P:lipid metabolic process"/>
    <property type="evidence" value="ECO:0007669"/>
    <property type="project" value="InterPro"/>
</dbReference>
<dbReference type="EMBL" id="JSUH01000006">
    <property type="protein sequence ID" value="KHD97665.1"/>
    <property type="molecule type" value="Genomic_DNA"/>
</dbReference>
<evidence type="ECO:0000313" key="3">
    <source>
        <dbReference type="Proteomes" id="UP000030466"/>
    </source>
</evidence>
<name>A0A0A6VRP1_KOCRO</name>
<dbReference type="InterPro" id="IPR017946">
    <property type="entry name" value="PLC-like_Pdiesterase_TIM-brl"/>
</dbReference>
<sequence>MTPPAHRRDAPAALAHRGFCRDGAENTLDAFRAARDLGYEWIETDVNTTADGVVLSFHDETLDRVTGGSGKVSALTWAQIRAERVAGVGRIPRFADLLTELPELKFNVDVKDEASVAALPALLHELGAVDRVRVTSFSESRRRRTLRRIRELDGRTVPTSSGKEGMRLLLVCSWLGGPTWRLARRAAARWIEPFDTVQIPRRYRVRGGAEVQLVTPRFLDFAHRHGIDVHVWTVNETAEMAELLELGVDGIVTDRADLLASLLAQRGQWPPSGV</sequence>
<dbReference type="PROSITE" id="PS51704">
    <property type="entry name" value="GP_PDE"/>
    <property type="match status" value="1"/>
</dbReference>
<proteinExistence type="predicted"/>
<dbReference type="PANTHER" id="PTHR43805:SF1">
    <property type="entry name" value="GP-PDE DOMAIN-CONTAINING PROTEIN"/>
    <property type="match status" value="1"/>
</dbReference>
<dbReference type="RefSeq" id="WP_035925932.1">
    <property type="nucleotide sequence ID" value="NZ_JSUH01000006.1"/>
</dbReference>
<organism evidence="2 3">
    <name type="scientific">Kocuria rosea subsp. polaris</name>
    <dbReference type="NCBI Taxonomy" id="136273"/>
    <lineage>
        <taxon>Bacteria</taxon>
        <taxon>Bacillati</taxon>
        <taxon>Actinomycetota</taxon>
        <taxon>Actinomycetes</taxon>
        <taxon>Micrococcales</taxon>
        <taxon>Micrococcaceae</taxon>
        <taxon>Kocuria</taxon>
    </lineage>
</organism>
<dbReference type="GO" id="GO:0008081">
    <property type="term" value="F:phosphoric diester hydrolase activity"/>
    <property type="evidence" value="ECO:0007669"/>
    <property type="project" value="InterPro"/>
</dbReference>
<accession>A0A0A6VRP1</accession>
<dbReference type="Pfam" id="PF03009">
    <property type="entry name" value="GDPD"/>
    <property type="match status" value="1"/>
</dbReference>
<protein>
    <submittedName>
        <fullName evidence="2">Esterase</fullName>
    </submittedName>
</protein>
<dbReference type="OrthoDB" id="5241788at2"/>
<dbReference type="SUPFAM" id="SSF51695">
    <property type="entry name" value="PLC-like phosphodiesterases"/>
    <property type="match status" value="1"/>
</dbReference>
<dbReference type="PANTHER" id="PTHR43805">
    <property type="entry name" value="GLYCEROPHOSPHORYL DIESTER PHOSPHODIESTERASE"/>
    <property type="match status" value="1"/>
</dbReference>
<comment type="caution">
    <text evidence="2">The sequence shown here is derived from an EMBL/GenBank/DDBJ whole genome shotgun (WGS) entry which is preliminary data.</text>
</comment>
<dbReference type="InterPro" id="IPR030395">
    <property type="entry name" value="GP_PDE_dom"/>
</dbReference>
<dbReference type="AlphaFoldDB" id="A0A0A6VRP1"/>